<dbReference type="EMBL" id="CP007452">
    <property type="protein sequence ID" value="AHM56827.1"/>
    <property type="molecule type" value="Genomic_DNA"/>
</dbReference>
<reference evidence="1 2" key="1">
    <citation type="journal article" date="2014" name="Genome Announc.">
        <title>Complete Genome Sequence of Amino Acid-Utilizing Eubacterium acidaminophilum al-2 (DSM 3953).</title>
        <authorList>
            <person name="Poehlein A."/>
            <person name="Andreesen J.R."/>
            <person name="Daniel R."/>
        </authorList>
    </citation>
    <scope>NUCLEOTIDE SEQUENCE [LARGE SCALE GENOMIC DNA]</scope>
    <source>
        <strain evidence="1 2">DSM 3953</strain>
    </source>
</reference>
<evidence type="ECO:0008006" key="3">
    <source>
        <dbReference type="Google" id="ProtNLM"/>
    </source>
</evidence>
<protein>
    <recommendedName>
        <fullName evidence="3">DUF4139 domain-containing protein</fullName>
    </recommendedName>
</protein>
<dbReference type="PANTHER" id="PTHR38075">
    <property type="entry name" value="DUF4139 DOMAIN-CONTAINING PROTEIN"/>
    <property type="match status" value="1"/>
</dbReference>
<dbReference type="HOGENOM" id="CLU_039933_0_0_9"/>
<dbReference type="OrthoDB" id="9783078at2"/>
<name>W8TKU0_PEPAC</name>
<dbReference type="STRING" id="1286171.EAL2_c15320"/>
<dbReference type="PATRIC" id="fig|1286171.3.peg.1483"/>
<accession>W8TKU0</accession>
<dbReference type="eggNOG" id="COG5316">
    <property type="taxonomic scope" value="Bacteria"/>
</dbReference>
<keyword evidence="2" id="KW-1185">Reference proteome</keyword>
<evidence type="ECO:0000313" key="1">
    <source>
        <dbReference type="EMBL" id="AHM56827.1"/>
    </source>
</evidence>
<dbReference type="Proteomes" id="UP000019591">
    <property type="component" value="Chromosome"/>
</dbReference>
<proteinExistence type="predicted"/>
<dbReference type="AlphaFoldDB" id="W8TKU0"/>
<evidence type="ECO:0000313" key="2">
    <source>
        <dbReference type="Proteomes" id="UP000019591"/>
    </source>
</evidence>
<dbReference type="PANTHER" id="PTHR38075:SF1">
    <property type="entry name" value="DUF4139 DOMAIN-CONTAINING PROTEIN"/>
    <property type="match status" value="1"/>
</dbReference>
<dbReference type="RefSeq" id="WP_025435807.1">
    <property type="nucleotide sequence ID" value="NZ_CP007452.1"/>
</dbReference>
<sequence>MTYISSSDQTTDLAITIYNDGFGMVKEKRKINIDENENMLQFQDVARKIETDSLIVEFIDIEEFNYDYDLVSREKLLEKYMDRIVYLYDKDEKIKTECRLLSTEGGIALENAETKEILLNPVGEIVLPELPGGLIVKPALIWKISPLKSKEVKVSYLTKGLSWIANYVIEMKEKSLNMVGWVNISNNSGASFQNAKIKLIAGDVNRCEKKSHSEFSGIMSCDEKVSNSFSKKSFCEYHAYSLQNPTALEDNQDKQISFINCMDVSYERYYSYDFDCYEDEVKVIIEIENKAEKGLGIPLPKGIIKAYKEDDEDGSLEFVGEDAIEHIHQGDIMKLYIGNAFNIKCKKKVIEHKKVNGFEHYREQFIISNYKDEEIILHVNKYMDADKSWEIIATTEEYIKITVDHIKFIVNILPNSEKVIDFKYRVDNSFHIEVDNK</sequence>
<organism evidence="1 2">
    <name type="scientific">Peptoclostridium acidaminophilum DSM 3953</name>
    <dbReference type="NCBI Taxonomy" id="1286171"/>
    <lineage>
        <taxon>Bacteria</taxon>
        <taxon>Bacillati</taxon>
        <taxon>Bacillota</taxon>
        <taxon>Clostridia</taxon>
        <taxon>Peptostreptococcales</taxon>
        <taxon>Peptoclostridiaceae</taxon>
        <taxon>Peptoclostridium</taxon>
    </lineage>
</organism>
<gene>
    <name evidence="1" type="ORF">EAL2_c15320</name>
</gene>
<dbReference type="KEGG" id="eac:EAL2_c15320"/>